<dbReference type="Proteomes" id="UP000184114">
    <property type="component" value="Unassembled WGS sequence"/>
</dbReference>
<reference evidence="3" key="1">
    <citation type="submission" date="2016-11" db="EMBL/GenBank/DDBJ databases">
        <authorList>
            <person name="Varghese N."/>
            <person name="Submissions S."/>
        </authorList>
    </citation>
    <scope>NUCLEOTIDE SEQUENCE [LARGE SCALE GENOMIC DNA]</scope>
    <source>
        <strain evidence="3">DSM 18095</strain>
    </source>
</reference>
<evidence type="ECO:0000259" key="1">
    <source>
        <dbReference type="Pfam" id="PF04016"/>
    </source>
</evidence>
<name>A0A1M4VLV1_9FIRM</name>
<dbReference type="Gene3D" id="3.40.50.11590">
    <property type="match status" value="1"/>
</dbReference>
<keyword evidence="3" id="KW-1185">Reference proteome</keyword>
<dbReference type="RefSeq" id="WP_072974978.1">
    <property type="nucleotide sequence ID" value="NZ_FQTY01000005.1"/>
</dbReference>
<accession>A0A1M4VLV1</accession>
<dbReference type="EMBL" id="FQTY01000005">
    <property type="protein sequence ID" value="SHE70004.1"/>
    <property type="molecule type" value="Genomic_DNA"/>
</dbReference>
<dbReference type="GeneID" id="90993747"/>
<feature type="domain" description="Putative heavy-metal chelation" evidence="1">
    <location>
        <begin position="135"/>
        <end position="214"/>
    </location>
</feature>
<dbReference type="Pfam" id="PF04016">
    <property type="entry name" value="DUF364"/>
    <property type="match status" value="1"/>
</dbReference>
<sequence length="242" mass="27417">MEFYIQLQQKLKEIVKQNNLYDENIFITTNTLTPEEAIGITERKDFPLLNGKEVLIESNFLGSVGQAYTDSPTVFNGSIKKVLELDLSDNRNKVLFIAALNAILKHLKFIENTIHCKDEEPEECGKEVVKYIKDKFGNVKIGMVGFQPAIIDNLRREFSIRVLDLDPRNIDKTKYDVLIEDGKNNMEEVVNWADILVVTGSTITNGTIVDFLKVKKPILFYGTTIAGVAYLEGLSRICFCSK</sequence>
<evidence type="ECO:0000313" key="3">
    <source>
        <dbReference type="Proteomes" id="UP000184114"/>
    </source>
</evidence>
<dbReference type="AlphaFoldDB" id="A0A1M4VLV1"/>
<proteinExistence type="predicted"/>
<dbReference type="SUPFAM" id="SSF159713">
    <property type="entry name" value="Dhaf3308-like"/>
    <property type="match status" value="1"/>
</dbReference>
<evidence type="ECO:0000313" key="2">
    <source>
        <dbReference type="EMBL" id="SHE70004.1"/>
    </source>
</evidence>
<organism evidence="2 3">
    <name type="scientific">Tissierella praeacuta DSM 18095</name>
    <dbReference type="NCBI Taxonomy" id="1123404"/>
    <lineage>
        <taxon>Bacteria</taxon>
        <taxon>Bacillati</taxon>
        <taxon>Bacillota</taxon>
        <taxon>Tissierellia</taxon>
        <taxon>Tissierellales</taxon>
        <taxon>Tissierellaceae</taxon>
        <taxon>Tissierella</taxon>
    </lineage>
</organism>
<protein>
    <submittedName>
        <fullName evidence="2">Putative heavy-metal chelation</fullName>
    </submittedName>
</protein>
<dbReference type="InterPro" id="IPR007161">
    <property type="entry name" value="DUF364"/>
</dbReference>
<gene>
    <name evidence="2" type="ORF">SAMN02745784_01525</name>
</gene>
<dbReference type="STRING" id="1123404.SAMN02745784_01525"/>